<dbReference type="InterPro" id="IPR036812">
    <property type="entry name" value="NAD(P)_OxRdtase_dom_sf"/>
</dbReference>
<protein>
    <submittedName>
        <fullName evidence="3">Oxidoreductase</fullName>
    </submittedName>
</protein>
<dbReference type="GO" id="GO:0005829">
    <property type="term" value="C:cytosol"/>
    <property type="evidence" value="ECO:0007669"/>
    <property type="project" value="UniProtKB-ARBA"/>
</dbReference>
<evidence type="ECO:0000313" key="3">
    <source>
        <dbReference type="EMBL" id="RDJ08752.1"/>
    </source>
</evidence>
<dbReference type="CDD" id="cd19080">
    <property type="entry name" value="AKR_AKR9A_9B"/>
    <property type="match status" value="1"/>
</dbReference>
<feature type="domain" description="NADP-dependent oxidoreductase" evidence="2">
    <location>
        <begin position="18"/>
        <end position="312"/>
    </location>
</feature>
<dbReference type="AlphaFoldDB" id="A0A370KKZ5"/>
<evidence type="ECO:0000256" key="1">
    <source>
        <dbReference type="ARBA" id="ARBA00023002"/>
    </source>
</evidence>
<keyword evidence="1" id="KW-0560">Oxidoreductase</keyword>
<evidence type="ECO:0000259" key="2">
    <source>
        <dbReference type="Pfam" id="PF00248"/>
    </source>
</evidence>
<dbReference type="OrthoDB" id="9803483at2"/>
<dbReference type="GO" id="GO:0016491">
    <property type="term" value="F:oxidoreductase activity"/>
    <property type="evidence" value="ECO:0007669"/>
    <property type="project" value="UniProtKB-KW"/>
</dbReference>
<dbReference type="Gene3D" id="3.20.20.100">
    <property type="entry name" value="NADP-dependent oxidoreductase domain"/>
    <property type="match status" value="1"/>
</dbReference>
<dbReference type="SUPFAM" id="SSF51430">
    <property type="entry name" value="NAD(P)-linked oxidoreductase"/>
    <property type="match status" value="1"/>
</dbReference>
<gene>
    <name evidence="3" type="ORF">B5K06_19525</name>
</gene>
<organism evidence="3 4">
    <name type="scientific">Rhizobium grahamii</name>
    <dbReference type="NCBI Taxonomy" id="1120045"/>
    <lineage>
        <taxon>Bacteria</taxon>
        <taxon>Pseudomonadati</taxon>
        <taxon>Pseudomonadota</taxon>
        <taxon>Alphaproteobacteria</taxon>
        <taxon>Hyphomicrobiales</taxon>
        <taxon>Rhizobiaceae</taxon>
        <taxon>Rhizobium/Agrobacterium group</taxon>
        <taxon>Rhizobium</taxon>
    </lineage>
</organism>
<dbReference type="PANTHER" id="PTHR43364">
    <property type="entry name" value="NADH-SPECIFIC METHYLGLYOXAL REDUCTASE-RELATED"/>
    <property type="match status" value="1"/>
</dbReference>
<dbReference type="Proteomes" id="UP000254939">
    <property type="component" value="Unassembled WGS sequence"/>
</dbReference>
<accession>A0A370KKZ5</accession>
<dbReference type="InterPro" id="IPR050523">
    <property type="entry name" value="AKR_Detox_Biosynth"/>
</dbReference>
<comment type="caution">
    <text evidence="3">The sequence shown here is derived from an EMBL/GenBank/DDBJ whole genome shotgun (WGS) entry which is preliminary data.</text>
</comment>
<dbReference type="InterPro" id="IPR023210">
    <property type="entry name" value="NADP_OxRdtase_dom"/>
</dbReference>
<dbReference type="EMBL" id="NAAC01000018">
    <property type="protein sequence ID" value="RDJ08752.1"/>
    <property type="molecule type" value="Genomic_DNA"/>
</dbReference>
<proteinExistence type="predicted"/>
<dbReference type="FunFam" id="3.20.20.100:FF:000004">
    <property type="entry name" value="Oxidoreductase, aldo/keto reductase"/>
    <property type="match status" value="1"/>
</dbReference>
<sequence>MTMRYRIFGRTGLRVSSLALGTGNFGTGWGYGSSREEAKVVFDGYRNAGGNFVDTADQYQFGQSETMLGEFIASDRDDIVVATKFSLGDRHGAGLQATGNSRKAMVQSVEASLKRLGTDRIDLLWAHMPDAVTPIDEIMRGFDDLVRSGKILYAGLSDFPAWRVATGATLAELRGWAPLSALQIEYSLVERTPERELLPMAAAFGLGTVGWSPLGGGLLTGKYRKGETGRKQGLGVVIHAESDARKTATVDAVLAIAEEAGVSAGQVAIAWVLHEGTLPIIGPRTAAQLSDNLAALDVKLTDEQVRRLDEASAISRGFPHDVVSRSRDTLAGAKADFIDWPTVGVR</sequence>
<evidence type="ECO:0000313" key="4">
    <source>
        <dbReference type="Proteomes" id="UP000254939"/>
    </source>
</evidence>
<reference evidence="3 4" key="1">
    <citation type="submission" date="2017-03" db="EMBL/GenBank/DDBJ databases">
        <title>Genome analysis of Rhizobial strains effectives or ineffectives for nitrogen fixation isolated from bean seeds.</title>
        <authorList>
            <person name="Peralta H."/>
            <person name="Aguilar-Vera A."/>
            <person name="Mora Y."/>
            <person name="Vargas-Lagunas C."/>
            <person name="Girard L."/>
            <person name="Mora J."/>
        </authorList>
    </citation>
    <scope>NUCLEOTIDE SEQUENCE [LARGE SCALE GENOMIC DNA]</scope>
    <source>
        <strain evidence="3 4">CCGM3</strain>
    </source>
</reference>
<name>A0A370KKZ5_9HYPH</name>
<dbReference type="PANTHER" id="PTHR43364:SF4">
    <property type="entry name" value="NAD(P)-LINKED OXIDOREDUCTASE SUPERFAMILY PROTEIN"/>
    <property type="match status" value="1"/>
</dbReference>
<dbReference type="Pfam" id="PF00248">
    <property type="entry name" value="Aldo_ket_red"/>
    <property type="match status" value="1"/>
</dbReference>